<feature type="region of interest" description="Disordered" evidence="5">
    <location>
        <begin position="479"/>
        <end position="501"/>
    </location>
</feature>
<evidence type="ECO:0000256" key="4">
    <source>
        <dbReference type="ARBA" id="ARBA00023242"/>
    </source>
</evidence>
<dbReference type="Gene3D" id="1.10.10.60">
    <property type="entry name" value="Homeodomain-like"/>
    <property type="match status" value="1"/>
</dbReference>
<dbReference type="GO" id="GO:0003677">
    <property type="term" value="F:DNA binding"/>
    <property type="evidence" value="ECO:0007669"/>
    <property type="project" value="UniProtKB-KW"/>
</dbReference>
<feature type="compositionally biased region" description="Low complexity" evidence="5">
    <location>
        <begin position="73"/>
        <end position="98"/>
    </location>
</feature>
<dbReference type="PROSITE" id="PS51294">
    <property type="entry name" value="HTH_MYB"/>
    <property type="match status" value="1"/>
</dbReference>
<feature type="compositionally biased region" description="Basic and acidic residues" evidence="5">
    <location>
        <begin position="418"/>
        <end position="427"/>
    </location>
</feature>
<evidence type="ECO:0000313" key="7">
    <source>
        <dbReference type="EMBL" id="URE16947.1"/>
    </source>
</evidence>
<dbReference type="Pfam" id="PF00249">
    <property type="entry name" value="Myb_DNA-binding"/>
    <property type="match status" value="1"/>
</dbReference>
<dbReference type="InterPro" id="IPR006447">
    <property type="entry name" value="Myb_dom_plants"/>
</dbReference>
<dbReference type="SUPFAM" id="SSF46689">
    <property type="entry name" value="Homeodomain-like"/>
    <property type="match status" value="1"/>
</dbReference>
<evidence type="ECO:0000256" key="5">
    <source>
        <dbReference type="SAM" id="MobiDB-lite"/>
    </source>
</evidence>
<evidence type="ECO:0000259" key="6">
    <source>
        <dbReference type="PROSITE" id="PS51294"/>
    </source>
</evidence>
<feature type="domain" description="HTH myb-type" evidence="6">
    <location>
        <begin position="115"/>
        <end position="175"/>
    </location>
</feature>
<dbReference type="PANTHER" id="PTHR31314">
    <property type="entry name" value="MYB FAMILY TRANSCRIPTION FACTOR PHL7-LIKE"/>
    <property type="match status" value="1"/>
</dbReference>
<feature type="region of interest" description="Disordered" evidence="5">
    <location>
        <begin position="1"/>
        <end position="116"/>
    </location>
</feature>
<dbReference type="NCBIfam" id="TIGR01557">
    <property type="entry name" value="myb_SHAQKYF"/>
    <property type="match status" value="1"/>
</dbReference>
<dbReference type="OrthoDB" id="551907at2759"/>
<gene>
    <name evidence="7" type="ORF">MUK42_11594</name>
</gene>
<dbReference type="Proteomes" id="UP001055439">
    <property type="component" value="Chromosome 7"/>
</dbReference>
<reference evidence="7" key="1">
    <citation type="submission" date="2022-05" db="EMBL/GenBank/DDBJ databases">
        <title>The Musa troglodytarum L. genome provides insights into the mechanism of non-climacteric behaviour and enrichment of carotenoids.</title>
        <authorList>
            <person name="Wang J."/>
        </authorList>
    </citation>
    <scope>NUCLEOTIDE SEQUENCE</scope>
    <source>
        <tissue evidence="7">Leaf</tissue>
    </source>
</reference>
<name>A0A9E7GRQ0_9LILI</name>
<keyword evidence="1" id="KW-0805">Transcription regulation</keyword>
<feature type="region of interest" description="Disordered" evidence="5">
    <location>
        <begin position="403"/>
        <end position="427"/>
    </location>
</feature>
<protein>
    <submittedName>
        <fullName evidence="7">Myb-like DNA-binding domain</fullName>
    </submittedName>
</protein>
<organism evidence="7 8">
    <name type="scientific">Musa troglodytarum</name>
    <name type="common">fe'i banana</name>
    <dbReference type="NCBI Taxonomy" id="320322"/>
    <lineage>
        <taxon>Eukaryota</taxon>
        <taxon>Viridiplantae</taxon>
        <taxon>Streptophyta</taxon>
        <taxon>Embryophyta</taxon>
        <taxon>Tracheophyta</taxon>
        <taxon>Spermatophyta</taxon>
        <taxon>Magnoliopsida</taxon>
        <taxon>Liliopsida</taxon>
        <taxon>Zingiberales</taxon>
        <taxon>Musaceae</taxon>
        <taxon>Musa</taxon>
    </lineage>
</organism>
<evidence type="ECO:0000256" key="1">
    <source>
        <dbReference type="ARBA" id="ARBA00023015"/>
    </source>
</evidence>
<proteinExistence type="predicted"/>
<dbReference type="AlphaFoldDB" id="A0A9E7GRQ0"/>
<dbReference type="FunFam" id="1.10.10.60:FF:000002">
    <property type="entry name" value="Myb family transcription factor"/>
    <property type="match status" value="1"/>
</dbReference>
<feature type="compositionally biased region" description="Basic and acidic residues" evidence="5">
    <location>
        <begin position="484"/>
        <end position="494"/>
    </location>
</feature>
<dbReference type="InterPro" id="IPR017930">
    <property type="entry name" value="Myb_dom"/>
</dbReference>
<dbReference type="InterPro" id="IPR009057">
    <property type="entry name" value="Homeodomain-like_sf"/>
</dbReference>
<keyword evidence="4" id="KW-0539">Nucleus</keyword>
<dbReference type="InterPro" id="IPR046955">
    <property type="entry name" value="PHR1-like"/>
</dbReference>
<dbReference type="InterPro" id="IPR001005">
    <property type="entry name" value="SANT/Myb"/>
</dbReference>
<keyword evidence="3" id="KW-0804">Transcription</keyword>
<dbReference type="PANTHER" id="PTHR31314:SF128">
    <property type="entry name" value="OS11G0106100 PROTEIN"/>
    <property type="match status" value="1"/>
</dbReference>
<keyword evidence="8" id="KW-1185">Reference proteome</keyword>
<evidence type="ECO:0000256" key="2">
    <source>
        <dbReference type="ARBA" id="ARBA00023125"/>
    </source>
</evidence>
<keyword evidence="2 7" id="KW-0238">DNA-binding</keyword>
<dbReference type="GO" id="GO:0003700">
    <property type="term" value="F:DNA-binding transcription factor activity"/>
    <property type="evidence" value="ECO:0007669"/>
    <property type="project" value="InterPro"/>
</dbReference>
<evidence type="ECO:0000256" key="3">
    <source>
        <dbReference type="ARBA" id="ARBA00023163"/>
    </source>
</evidence>
<accession>A0A9E7GRQ0</accession>
<feature type="compositionally biased region" description="Acidic residues" evidence="5">
    <location>
        <begin position="1"/>
        <end position="16"/>
    </location>
</feature>
<evidence type="ECO:0000313" key="8">
    <source>
        <dbReference type="Proteomes" id="UP001055439"/>
    </source>
</evidence>
<feature type="compositionally biased region" description="Acidic residues" evidence="5">
    <location>
        <begin position="38"/>
        <end position="61"/>
    </location>
</feature>
<dbReference type="EMBL" id="CP097509">
    <property type="protein sequence ID" value="URE16947.1"/>
    <property type="molecule type" value="Genomic_DNA"/>
</dbReference>
<sequence>MGEEEEVLVTCEAEDNSEGRSTGSSRSPSRKRGLPELDLNEDLMTEGSDEEEEEGSDDDDGGSTTEVAGGGSSSNNSGTNINNDGNSNSNSNINKSGNTAEGSSERVASVRQYNRSKTPRLRWTPDLHLSFVHAVERLGGQDRATPKLVLQMMNVRGLSIAHVKSHLQMYRSKKLDDSGKEKSIISSVLSPMDLHLRRGDRLHEMLYHRTASYQPFRMENGGYFASRSMHGPDRLYNLLQPPQYQQPLELKPSRLGLHEWTFNQQRATRDGYFNERGPAKGSLHDMILNKEGKAFTSRWFDGRDTVTGKGNPRTENQLLDQRNGAQTMEIGSRIGSFDWIGSSTRPLVKGVPVNPVSTGSVVACAGSSNDYNNGRSNLYDPFVINSTKHQFDDPFRLELVQLQRQPSSKPTPNLADVFGRREAPTTDAKRLRMTTARDWSHNLQLSFGSDSVNDGADDKKPPEAEEANCVLSLSLSLSPPASRQHVEDKPEMEFLRTGSRKKKAVLGPSTLDLTMSIKALE</sequence>